<dbReference type="Pfam" id="PF08443">
    <property type="entry name" value="RimK"/>
    <property type="match status" value="1"/>
</dbReference>
<dbReference type="Pfam" id="PF13432">
    <property type="entry name" value="TPR_16"/>
    <property type="match status" value="1"/>
</dbReference>
<dbReference type="InterPro" id="IPR011761">
    <property type="entry name" value="ATP-grasp"/>
</dbReference>
<dbReference type="Proteomes" id="UP000237682">
    <property type="component" value="Unassembled WGS sequence"/>
</dbReference>
<dbReference type="PROSITE" id="PS50975">
    <property type="entry name" value="ATP_GRASP"/>
    <property type="match status" value="1"/>
</dbReference>
<evidence type="ECO:0000313" key="3">
    <source>
        <dbReference type="EMBL" id="PRH84362.1"/>
    </source>
</evidence>
<reference evidence="3 4" key="1">
    <citation type="submission" date="2018-02" db="EMBL/GenBank/DDBJ databases">
        <title>Whole genome sequencing of endophytic bacterium.</title>
        <authorList>
            <person name="Eedara R."/>
            <person name="Podile A.R."/>
        </authorList>
    </citation>
    <scope>NUCLEOTIDE SEQUENCE [LARGE SCALE GENOMIC DNA]</scope>
    <source>
        <strain evidence="3 4">RP1T</strain>
    </source>
</reference>
<protein>
    <recommendedName>
        <fullName evidence="2">ATP-grasp domain-containing protein</fullName>
    </recommendedName>
</protein>
<accession>A0A2S9Q4T3</accession>
<dbReference type="GO" id="GO:0046872">
    <property type="term" value="F:metal ion binding"/>
    <property type="evidence" value="ECO:0007669"/>
    <property type="project" value="InterPro"/>
</dbReference>
<keyword evidence="4" id="KW-1185">Reference proteome</keyword>
<name>A0A2S9Q4T3_9HYPH</name>
<dbReference type="SUPFAM" id="SSF48452">
    <property type="entry name" value="TPR-like"/>
    <property type="match status" value="1"/>
</dbReference>
<evidence type="ECO:0000256" key="1">
    <source>
        <dbReference type="PROSITE-ProRule" id="PRU00409"/>
    </source>
</evidence>
<dbReference type="SUPFAM" id="SSF56059">
    <property type="entry name" value="Glutathione synthetase ATP-binding domain-like"/>
    <property type="match status" value="1"/>
</dbReference>
<comment type="caution">
    <text evidence="3">The sequence shown here is derived from an EMBL/GenBank/DDBJ whole genome shotgun (WGS) entry which is preliminary data.</text>
</comment>
<organism evidence="3 4">
    <name type="scientific">Labrys okinawensis</name>
    <dbReference type="NCBI Taxonomy" id="346911"/>
    <lineage>
        <taxon>Bacteria</taxon>
        <taxon>Pseudomonadati</taxon>
        <taxon>Pseudomonadota</taxon>
        <taxon>Alphaproteobacteria</taxon>
        <taxon>Hyphomicrobiales</taxon>
        <taxon>Xanthobacteraceae</taxon>
        <taxon>Labrys</taxon>
    </lineage>
</organism>
<feature type="domain" description="ATP-grasp" evidence="2">
    <location>
        <begin position="372"/>
        <end position="583"/>
    </location>
</feature>
<evidence type="ECO:0000259" key="2">
    <source>
        <dbReference type="PROSITE" id="PS50975"/>
    </source>
</evidence>
<dbReference type="EMBL" id="PUEJ01000014">
    <property type="protein sequence ID" value="PRH84362.1"/>
    <property type="molecule type" value="Genomic_DNA"/>
</dbReference>
<gene>
    <name evidence="3" type="ORF">C5L14_27900</name>
</gene>
<keyword evidence="1" id="KW-0067">ATP-binding</keyword>
<dbReference type="OrthoDB" id="460582at2"/>
<sequence length="592" mass="66366">MINSPPRTKKSFRLSGTLATLGARYYPARGLRMSTSFQVSRERAVALHRNGHVDQAISAYLELLKQQPDSADLLGLLGVAKEHGGAPEEAERLLRLSLQDRTTVPLAYRNLNNLLGLLIESGRQEEAKSAAEAYSPDVWPPGRVPDTVEHDIIVSLVSALKDVGLADLALAIGLPHLSTMGKDVEFAMSIADLLHAAGRDDDAFAVLDRDFGPGEELPNLHAVRAALAYKRNDLAACRQSSHRFAVSMPILLSESTSSQQFVLAVFNRSPELVTDFREPHNHHYSSNFPSQLVKAFADRFRFMSVLADSPTAVDALRGMPRPALALNNVVNAEQLMVEDTLQRVSAFEDSLGVKVINHPKLAVQATRQKNSDRFADIPGIVFPKVYRYHSDKDQRLALIEEIESRCGYPVIIRTVFQQMGVGTQLVGDRQSLREALDKLEGFQFYAITYLPTCQSDGKFRSLRAAFINKQPLIIRADYSDHWNVRARRNPQRQDFYRKNPHLLDKANRIVLDPEYELGSNLYDKIKIVAEIMPLEIFGVDFDLAEDGNLIIFETNATMNLLSTSPKELEYPPQIEKKLRQILEKFLISQIAR</sequence>
<dbReference type="InterPro" id="IPR013651">
    <property type="entry name" value="ATP-grasp_RimK-type"/>
</dbReference>
<evidence type="ECO:0000313" key="4">
    <source>
        <dbReference type="Proteomes" id="UP000237682"/>
    </source>
</evidence>
<proteinExistence type="predicted"/>
<dbReference type="Gene3D" id="1.25.40.10">
    <property type="entry name" value="Tetratricopeptide repeat domain"/>
    <property type="match status" value="1"/>
</dbReference>
<keyword evidence="1" id="KW-0547">Nucleotide-binding</keyword>
<dbReference type="InterPro" id="IPR011990">
    <property type="entry name" value="TPR-like_helical_dom_sf"/>
</dbReference>
<dbReference type="AlphaFoldDB" id="A0A2S9Q4T3"/>
<dbReference type="GO" id="GO:0005524">
    <property type="term" value="F:ATP binding"/>
    <property type="evidence" value="ECO:0007669"/>
    <property type="project" value="UniProtKB-UniRule"/>
</dbReference>